<evidence type="ECO:0000313" key="3">
    <source>
        <dbReference type="Proteomes" id="UP001597033"/>
    </source>
</evidence>
<protein>
    <submittedName>
        <fullName evidence="2">Uncharacterized protein</fullName>
    </submittedName>
</protein>
<dbReference type="EMBL" id="JBHTKN010000003">
    <property type="protein sequence ID" value="MFD1042028.1"/>
    <property type="molecule type" value="Genomic_DNA"/>
</dbReference>
<dbReference type="Proteomes" id="UP001597033">
    <property type="component" value="Unassembled WGS sequence"/>
</dbReference>
<gene>
    <name evidence="2" type="ORF">ACFQ2N_06680</name>
</gene>
<name>A0ABW3LVY9_9GAMM</name>
<accession>A0ABW3LVY9</accession>
<evidence type="ECO:0000313" key="2">
    <source>
        <dbReference type="EMBL" id="MFD1042028.1"/>
    </source>
</evidence>
<proteinExistence type="predicted"/>
<reference evidence="3" key="1">
    <citation type="journal article" date="2019" name="Int. J. Syst. Evol. Microbiol.">
        <title>The Global Catalogue of Microorganisms (GCM) 10K type strain sequencing project: providing services to taxonomists for standard genome sequencing and annotation.</title>
        <authorList>
            <consortium name="The Broad Institute Genomics Platform"/>
            <consortium name="The Broad Institute Genome Sequencing Center for Infectious Disease"/>
            <person name="Wu L."/>
            <person name="Ma J."/>
        </authorList>
    </citation>
    <scope>NUCLEOTIDE SEQUENCE [LARGE SCALE GENOMIC DNA]</scope>
    <source>
        <strain evidence="3">CCUG 55854</strain>
    </source>
</reference>
<keyword evidence="3" id="KW-1185">Reference proteome</keyword>
<organism evidence="2 3">
    <name type="scientific">Pseudoxanthomonas kaohsiungensis</name>
    <dbReference type="NCBI Taxonomy" id="283923"/>
    <lineage>
        <taxon>Bacteria</taxon>
        <taxon>Pseudomonadati</taxon>
        <taxon>Pseudomonadota</taxon>
        <taxon>Gammaproteobacteria</taxon>
        <taxon>Lysobacterales</taxon>
        <taxon>Lysobacteraceae</taxon>
        <taxon>Pseudoxanthomonas</taxon>
    </lineage>
</organism>
<comment type="caution">
    <text evidence="2">The sequence shown here is derived from an EMBL/GenBank/DDBJ whole genome shotgun (WGS) entry which is preliminary data.</text>
</comment>
<sequence>MQDPDDRFGMPESAFSAARASHGPNNPFVRLGMYVPTRREVAESDPEWLYSVLEEWMWESPAELIPNNPQISDVRQVLLGRLDAIEPPVVRLIALCDSYLKT</sequence>
<dbReference type="RefSeq" id="WP_162375403.1">
    <property type="nucleotide sequence ID" value="NZ_JBHTKN010000003.1"/>
</dbReference>
<evidence type="ECO:0000256" key="1">
    <source>
        <dbReference type="SAM" id="MobiDB-lite"/>
    </source>
</evidence>
<feature type="region of interest" description="Disordered" evidence="1">
    <location>
        <begin position="1"/>
        <end position="25"/>
    </location>
</feature>